<dbReference type="EMBL" id="KV419406">
    <property type="protein sequence ID" value="KZS93803.1"/>
    <property type="molecule type" value="Genomic_DNA"/>
</dbReference>
<feature type="transmembrane region" description="Helical" evidence="10">
    <location>
        <begin position="6"/>
        <end position="23"/>
    </location>
</feature>
<keyword evidence="9" id="KW-0807">Transducer</keyword>
<accession>A0A164V4C0</accession>
<organism evidence="11 12">
    <name type="scientific">Sistotremastrum niveocremeum HHB9708</name>
    <dbReference type="NCBI Taxonomy" id="1314777"/>
    <lineage>
        <taxon>Eukaryota</taxon>
        <taxon>Fungi</taxon>
        <taxon>Dikarya</taxon>
        <taxon>Basidiomycota</taxon>
        <taxon>Agaricomycotina</taxon>
        <taxon>Agaricomycetes</taxon>
        <taxon>Sistotremastrales</taxon>
        <taxon>Sistotremastraceae</taxon>
        <taxon>Sertulicium</taxon>
        <taxon>Sertulicium niveocremeum</taxon>
    </lineage>
</organism>
<dbReference type="PANTHER" id="PTHR28097">
    <property type="entry name" value="PHEROMONE A FACTOR RECEPTOR"/>
    <property type="match status" value="1"/>
</dbReference>
<dbReference type="GO" id="GO:0000750">
    <property type="term" value="P:pheromone-dependent signal transduction involved in conjugation with cellular fusion"/>
    <property type="evidence" value="ECO:0007669"/>
    <property type="project" value="TreeGrafter"/>
</dbReference>
<evidence type="ECO:0000256" key="5">
    <source>
        <dbReference type="ARBA" id="ARBA00022989"/>
    </source>
</evidence>
<proteinExistence type="inferred from homology"/>
<feature type="transmembrane region" description="Helical" evidence="10">
    <location>
        <begin position="110"/>
        <end position="132"/>
    </location>
</feature>
<name>A0A164V4C0_9AGAM</name>
<evidence type="ECO:0000256" key="8">
    <source>
        <dbReference type="ARBA" id="ARBA00023170"/>
    </source>
</evidence>
<keyword evidence="8 11" id="KW-0675">Receptor</keyword>
<keyword evidence="12" id="KW-1185">Reference proteome</keyword>
<evidence type="ECO:0000256" key="9">
    <source>
        <dbReference type="ARBA" id="ARBA00023224"/>
    </source>
</evidence>
<feature type="transmembrane region" description="Helical" evidence="10">
    <location>
        <begin position="70"/>
        <end position="89"/>
    </location>
</feature>
<dbReference type="STRING" id="1314777.A0A164V4C0"/>
<feature type="transmembrane region" description="Helical" evidence="10">
    <location>
        <begin position="212"/>
        <end position="232"/>
    </location>
</feature>
<evidence type="ECO:0000313" key="11">
    <source>
        <dbReference type="EMBL" id="KZS93803.1"/>
    </source>
</evidence>
<reference evidence="11 12" key="1">
    <citation type="journal article" date="2016" name="Mol. Biol. Evol.">
        <title>Comparative Genomics of Early-Diverging Mushroom-Forming Fungi Provides Insights into the Origins of Lignocellulose Decay Capabilities.</title>
        <authorList>
            <person name="Nagy L.G."/>
            <person name="Riley R."/>
            <person name="Tritt A."/>
            <person name="Adam C."/>
            <person name="Daum C."/>
            <person name="Floudas D."/>
            <person name="Sun H."/>
            <person name="Yadav J.S."/>
            <person name="Pangilinan J."/>
            <person name="Larsson K.H."/>
            <person name="Matsuura K."/>
            <person name="Barry K."/>
            <person name="Labutti K."/>
            <person name="Kuo R."/>
            <person name="Ohm R.A."/>
            <person name="Bhattacharya S.S."/>
            <person name="Shirouzu T."/>
            <person name="Yoshinaga Y."/>
            <person name="Martin F.M."/>
            <person name="Grigoriev I.V."/>
            <person name="Hibbett D.S."/>
        </authorList>
    </citation>
    <scope>NUCLEOTIDE SEQUENCE [LARGE SCALE GENOMIC DNA]</scope>
    <source>
        <strain evidence="11 12">HHB9708</strain>
    </source>
</reference>
<gene>
    <name evidence="11" type="ORF">SISNIDRAFT_465961</name>
</gene>
<dbReference type="PRINTS" id="PR00899">
    <property type="entry name" value="GPCRSTE3"/>
</dbReference>
<keyword evidence="5 10" id="KW-1133">Transmembrane helix</keyword>
<dbReference type="Proteomes" id="UP000076722">
    <property type="component" value="Unassembled WGS sequence"/>
</dbReference>
<keyword evidence="4 10" id="KW-0812">Transmembrane</keyword>
<dbReference type="GO" id="GO:0004932">
    <property type="term" value="F:mating-type factor pheromone receptor activity"/>
    <property type="evidence" value="ECO:0007669"/>
    <property type="project" value="InterPro"/>
</dbReference>
<dbReference type="PANTHER" id="PTHR28097:SF1">
    <property type="entry name" value="PHEROMONE A FACTOR RECEPTOR"/>
    <property type="match status" value="1"/>
</dbReference>
<dbReference type="OrthoDB" id="2874149at2759"/>
<dbReference type="GO" id="GO:0005886">
    <property type="term" value="C:plasma membrane"/>
    <property type="evidence" value="ECO:0007669"/>
    <property type="project" value="TreeGrafter"/>
</dbReference>
<keyword evidence="3" id="KW-0589">Pheromone response</keyword>
<evidence type="ECO:0000256" key="2">
    <source>
        <dbReference type="ARBA" id="ARBA00011085"/>
    </source>
</evidence>
<feature type="transmembrane region" description="Helical" evidence="10">
    <location>
        <begin position="30"/>
        <end position="50"/>
    </location>
</feature>
<evidence type="ECO:0000256" key="4">
    <source>
        <dbReference type="ARBA" id="ARBA00022692"/>
    </source>
</evidence>
<evidence type="ECO:0000256" key="6">
    <source>
        <dbReference type="ARBA" id="ARBA00023040"/>
    </source>
</evidence>
<comment type="subcellular location">
    <subcellularLocation>
        <location evidence="1">Membrane</location>
        <topology evidence="1">Multi-pass membrane protein</topology>
    </subcellularLocation>
</comment>
<sequence>MHTASAVYVPVALFCSFIVLIPLPWHLYSWNGGTCLIMIYASLGLIIRSIDRIIWDDNVKDNRHVWCDITSRLLVMIGVGLPAAAFCLNRRLYILVSNPQSSMTGAQRQLSLYMDLLIGVGLPALVMGPIVYVGQASRYSLVDGYGCYPAMIVGPTWPLVLGSGTLLYGGPSFLLSWLIIRVLRRHSEAKLDGPGNSLEQNCDLTKGRFRRLFILAAVQSVGTLAPTAWIMYGDLHLNIQPLPEGNLHAIVALWPYPEGLLRVHLEFKDWLLVMVAILFFAFFGFAEEARKQYKILRRLLRRMLRLKIEPYHSGPELPAIEFAARYQDARDLEDPFPEIGEETMLR</sequence>
<dbReference type="Pfam" id="PF02076">
    <property type="entry name" value="STE3"/>
    <property type="match status" value="1"/>
</dbReference>
<feature type="transmembrane region" description="Helical" evidence="10">
    <location>
        <begin position="270"/>
        <end position="289"/>
    </location>
</feature>
<feature type="transmembrane region" description="Helical" evidence="10">
    <location>
        <begin position="159"/>
        <end position="180"/>
    </location>
</feature>
<keyword evidence="6" id="KW-0297">G-protein coupled receptor</keyword>
<evidence type="ECO:0000256" key="7">
    <source>
        <dbReference type="ARBA" id="ARBA00023136"/>
    </source>
</evidence>
<dbReference type="AlphaFoldDB" id="A0A164V4C0"/>
<keyword evidence="7 10" id="KW-0472">Membrane</keyword>
<evidence type="ECO:0000256" key="1">
    <source>
        <dbReference type="ARBA" id="ARBA00004141"/>
    </source>
</evidence>
<dbReference type="InterPro" id="IPR001499">
    <property type="entry name" value="GPCR_STE3"/>
</dbReference>
<evidence type="ECO:0000313" key="12">
    <source>
        <dbReference type="Proteomes" id="UP000076722"/>
    </source>
</evidence>
<evidence type="ECO:0000256" key="10">
    <source>
        <dbReference type="SAM" id="Phobius"/>
    </source>
</evidence>
<protein>
    <submittedName>
        <fullName evidence="11">Fungal pheromone STE3G-protein-coupled receptor</fullName>
    </submittedName>
</protein>
<comment type="similarity">
    <text evidence="2">Belongs to the G-protein coupled receptor 4 family.</text>
</comment>
<evidence type="ECO:0000256" key="3">
    <source>
        <dbReference type="ARBA" id="ARBA00022507"/>
    </source>
</evidence>